<feature type="transmembrane region" description="Helical" evidence="1">
    <location>
        <begin position="12"/>
        <end position="36"/>
    </location>
</feature>
<organism evidence="3 4">
    <name type="scientific">Stenotrophomonas rhizophila</name>
    <dbReference type="NCBI Taxonomy" id="216778"/>
    <lineage>
        <taxon>Bacteria</taxon>
        <taxon>Pseudomonadati</taxon>
        <taxon>Pseudomonadota</taxon>
        <taxon>Gammaproteobacteria</taxon>
        <taxon>Lysobacterales</taxon>
        <taxon>Lysobacteraceae</taxon>
        <taxon>Stenotrophomonas</taxon>
    </lineage>
</organism>
<feature type="transmembrane region" description="Helical" evidence="1">
    <location>
        <begin position="135"/>
        <end position="155"/>
    </location>
</feature>
<evidence type="ECO:0000259" key="2">
    <source>
        <dbReference type="Pfam" id="PF04235"/>
    </source>
</evidence>
<dbReference type="EMBL" id="JANUEK010000009">
    <property type="protein sequence ID" value="MCS4281536.1"/>
    <property type="molecule type" value="Genomic_DNA"/>
</dbReference>
<feature type="transmembrane region" description="Helical" evidence="1">
    <location>
        <begin position="56"/>
        <end position="78"/>
    </location>
</feature>
<dbReference type="RefSeq" id="WP_259262013.1">
    <property type="nucleotide sequence ID" value="NZ_JANUEK010000009.1"/>
</dbReference>
<keyword evidence="1" id="KW-1133">Transmembrane helix</keyword>
<dbReference type="Proteomes" id="UP001320691">
    <property type="component" value="Unassembled WGS sequence"/>
</dbReference>
<feature type="domain" description="DUF418" evidence="2">
    <location>
        <begin position="217"/>
        <end position="382"/>
    </location>
</feature>
<name>A0AAW5PNP4_9GAMM</name>
<evidence type="ECO:0000313" key="4">
    <source>
        <dbReference type="Proteomes" id="UP001320691"/>
    </source>
</evidence>
<feature type="transmembrane region" description="Helical" evidence="1">
    <location>
        <begin position="167"/>
        <end position="186"/>
    </location>
</feature>
<feature type="transmembrane region" description="Helical" evidence="1">
    <location>
        <begin position="99"/>
        <end position="129"/>
    </location>
</feature>
<keyword evidence="1" id="KW-0812">Transmembrane</keyword>
<feature type="transmembrane region" description="Helical" evidence="1">
    <location>
        <begin position="318"/>
        <end position="337"/>
    </location>
</feature>
<comment type="caution">
    <text evidence="3">The sequence shown here is derived from an EMBL/GenBank/DDBJ whole genome shotgun (WGS) entry which is preliminary data.</text>
</comment>
<proteinExistence type="predicted"/>
<accession>A0AAW5PNP4</accession>
<dbReference type="InterPro" id="IPR007349">
    <property type="entry name" value="DUF418"/>
</dbReference>
<dbReference type="InterPro" id="IPR052529">
    <property type="entry name" value="Bact_Transport_Assoc"/>
</dbReference>
<evidence type="ECO:0000256" key="1">
    <source>
        <dbReference type="SAM" id="Phobius"/>
    </source>
</evidence>
<reference evidence="3" key="1">
    <citation type="submission" date="2022-08" db="EMBL/GenBank/DDBJ databases">
        <title>Genomic analyses of the natural microbiome of Caenorhabditis elegans.</title>
        <authorList>
            <person name="Samuel B."/>
        </authorList>
    </citation>
    <scope>NUCLEOTIDE SEQUENCE</scope>
    <source>
        <strain evidence="3">BIGb0277</strain>
    </source>
</reference>
<feature type="transmembrane region" description="Helical" evidence="1">
    <location>
        <begin position="236"/>
        <end position="257"/>
    </location>
</feature>
<dbReference type="Pfam" id="PF04235">
    <property type="entry name" value="DUF418"/>
    <property type="match status" value="1"/>
</dbReference>
<dbReference type="PANTHER" id="PTHR30590:SF2">
    <property type="entry name" value="INNER MEMBRANE PROTEIN"/>
    <property type="match status" value="1"/>
</dbReference>
<evidence type="ECO:0000313" key="3">
    <source>
        <dbReference type="EMBL" id="MCS4281536.1"/>
    </source>
</evidence>
<gene>
    <name evidence="3" type="ORF">M2412_003553</name>
</gene>
<feature type="transmembrane region" description="Helical" evidence="1">
    <location>
        <begin position="343"/>
        <end position="365"/>
    </location>
</feature>
<feature type="transmembrane region" description="Helical" evidence="1">
    <location>
        <begin position="277"/>
        <end position="297"/>
    </location>
</feature>
<feature type="transmembrane region" description="Helical" evidence="1">
    <location>
        <begin position="198"/>
        <end position="216"/>
    </location>
</feature>
<sequence length="391" mass="43360">MIAPSPRQPLIDALRGIALLGVFLVNLRFFSLDALLDESTQQSLPSAALDHVIRTGMGWVVDLKAITVFSLLFGMGFAMQMDARGTAGVAPHLRRMAALAVIGLLHATVLWWGDILLTYALVGLLLPLFRHLGDRALVVTGVVIALFLPPLLSPWMREWVMTMAPRAQVYAAAVTALSSGTLLEAWWQNLLLGSWVRLTNWALLFFVLGRFLLGYWAGRRGLLQSPVQHRRSLRMLCLGGAVIAAVFLTLETCVPALKEAWPALRSGVPGYLLRVSYRVGPLALGIALACGFALLYLHAWAERWLRVFVPAGRMALSNYLLQSAICVPLFAGFGLGLGKGHGLWPILAVALIVFPLQLWLSVWWLQRYRFGPVEWLWRSLSEGQRLRLRRA</sequence>
<keyword evidence="1" id="KW-0472">Membrane</keyword>
<protein>
    <recommendedName>
        <fullName evidence="2">DUF418 domain-containing protein</fullName>
    </recommendedName>
</protein>
<dbReference type="PANTHER" id="PTHR30590">
    <property type="entry name" value="INNER MEMBRANE PROTEIN"/>
    <property type="match status" value="1"/>
</dbReference>
<dbReference type="AlphaFoldDB" id="A0AAW5PNP4"/>